<feature type="domain" description="Tyr recombinase" evidence="4">
    <location>
        <begin position="152"/>
        <end position="320"/>
    </location>
</feature>
<name>A0A246KWY3_9GAMM</name>
<evidence type="ECO:0000313" key="6">
    <source>
        <dbReference type="Proteomes" id="UP000197904"/>
    </source>
</evidence>
<sequence length="320" mass="36382">MASIQRRGTSWRAEIYKDGRRESNTLPTKAQAVQWALMREAELTGARLPENTVKDALRRYANEVAPKHKGARWELARLGLLERDPLALVRLPALRPIHLAEWRERRLSQVAPASVRREMNLLQSVFKSCRKDWGWLNGDPIKDVDRPQAPASRKRRVAQEEIDRLTLALGYDGGVPETAQHRVALCFLFALETAMRAGEILGMTWSDVSAKSVTLPKTKNGDVRRVPMSARAREIIGLLPQDADSVFNLDPGTRDTLFRRARDAAQIENLHFHDSRAEAIWRLSKKLDVMELARVIGHRDLKSLLIYYQTDADELADRLG</sequence>
<organism evidence="5 6">
    <name type="scientific">Stenotrophomonas pavanii</name>
    <dbReference type="NCBI Taxonomy" id="487698"/>
    <lineage>
        <taxon>Bacteria</taxon>
        <taxon>Pseudomonadati</taxon>
        <taxon>Pseudomonadota</taxon>
        <taxon>Gammaproteobacteria</taxon>
        <taxon>Lysobacterales</taxon>
        <taxon>Lysobacteraceae</taxon>
        <taxon>Stenotrophomonas</taxon>
    </lineage>
</organism>
<proteinExistence type="predicted"/>
<keyword evidence="2" id="KW-0238">DNA-binding</keyword>
<dbReference type="Gene3D" id="1.10.150.130">
    <property type="match status" value="1"/>
</dbReference>
<dbReference type="InterPro" id="IPR050090">
    <property type="entry name" value="Tyrosine_recombinase_XerCD"/>
</dbReference>
<dbReference type="GO" id="GO:0003677">
    <property type="term" value="F:DNA binding"/>
    <property type="evidence" value="ECO:0007669"/>
    <property type="project" value="UniProtKB-KW"/>
</dbReference>
<dbReference type="InterPro" id="IPR011010">
    <property type="entry name" value="DNA_brk_join_enz"/>
</dbReference>
<dbReference type="CDD" id="cd00796">
    <property type="entry name" value="INT_Rci_Hp1_C"/>
    <property type="match status" value="1"/>
</dbReference>
<dbReference type="SUPFAM" id="SSF56349">
    <property type="entry name" value="DNA breaking-rejoining enzymes"/>
    <property type="match status" value="1"/>
</dbReference>
<dbReference type="Gene3D" id="1.10.443.10">
    <property type="entry name" value="Intergrase catalytic core"/>
    <property type="match status" value="1"/>
</dbReference>
<dbReference type="GO" id="GO:0006310">
    <property type="term" value="P:DNA recombination"/>
    <property type="evidence" value="ECO:0007669"/>
    <property type="project" value="UniProtKB-KW"/>
</dbReference>
<gene>
    <name evidence="5" type="ORF">CEE55_13800</name>
</gene>
<dbReference type="EMBL" id="NIXP01000090">
    <property type="protein sequence ID" value="OWR32250.1"/>
    <property type="molecule type" value="Genomic_DNA"/>
</dbReference>
<evidence type="ECO:0000256" key="3">
    <source>
        <dbReference type="ARBA" id="ARBA00023172"/>
    </source>
</evidence>
<dbReference type="AlphaFoldDB" id="A0A246KWY3"/>
<dbReference type="InterPro" id="IPR010998">
    <property type="entry name" value="Integrase_recombinase_N"/>
</dbReference>
<evidence type="ECO:0000256" key="1">
    <source>
        <dbReference type="ARBA" id="ARBA00022908"/>
    </source>
</evidence>
<dbReference type="RefSeq" id="WP_088476187.1">
    <property type="nucleotide sequence ID" value="NZ_NIXP01000090.1"/>
</dbReference>
<evidence type="ECO:0000256" key="2">
    <source>
        <dbReference type="ARBA" id="ARBA00023125"/>
    </source>
</evidence>
<evidence type="ECO:0000313" key="5">
    <source>
        <dbReference type="EMBL" id="OWR32250.1"/>
    </source>
</evidence>
<dbReference type="PANTHER" id="PTHR30349">
    <property type="entry name" value="PHAGE INTEGRASE-RELATED"/>
    <property type="match status" value="1"/>
</dbReference>
<reference evidence="5 6" key="1">
    <citation type="submission" date="2017-06" db="EMBL/GenBank/DDBJ databases">
        <authorList>
            <person name="Kim H.J."/>
            <person name="Triplett B.A."/>
        </authorList>
    </citation>
    <scope>NUCLEOTIDE SEQUENCE [LARGE SCALE GENOMIC DNA]</scope>
    <source>
        <strain evidence="5 6">S18795</strain>
    </source>
</reference>
<dbReference type="PROSITE" id="PS51898">
    <property type="entry name" value="TYR_RECOMBINASE"/>
    <property type="match status" value="1"/>
</dbReference>
<accession>A0A246KWY3</accession>
<dbReference type="InterPro" id="IPR013762">
    <property type="entry name" value="Integrase-like_cat_sf"/>
</dbReference>
<dbReference type="GO" id="GO:0015074">
    <property type="term" value="P:DNA integration"/>
    <property type="evidence" value="ECO:0007669"/>
    <property type="project" value="UniProtKB-KW"/>
</dbReference>
<dbReference type="Proteomes" id="UP000197904">
    <property type="component" value="Unassembled WGS sequence"/>
</dbReference>
<keyword evidence="1" id="KW-0229">DNA integration</keyword>
<evidence type="ECO:0000259" key="4">
    <source>
        <dbReference type="PROSITE" id="PS51898"/>
    </source>
</evidence>
<dbReference type="Pfam" id="PF00589">
    <property type="entry name" value="Phage_integrase"/>
    <property type="match status" value="1"/>
</dbReference>
<protein>
    <submittedName>
        <fullName evidence="5">Integrase</fullName>
    </submittedName>
</protein>
<comment type="caution">
    <text evidence="5">The sequence shown here is derived from an EMBL/GenBank/DDBJ whole genome shotgun (WGS) entry which is preliminary data.</text>
</comment>
<dbReference type="PANTHER" id="PTHR30349:SF94">
    <property type="entry name" value="INTEGRASE_RECOMBINASE HI_1414-RELATED"/>
    <property type="match status" value="1"/>
</dbReference>
<keyword evidence="3" id="KW-0233">DNA recombination</keyword>
<dbReference type="InterPro" id="IPR002104">
    <property type="entry name" value="Integrase_catalytic"/>
</dbReference>